<evidence type="ECO:0000313" key="2">
    <source>
        <dbReference type="Proteomes" id="UP001348098"/>
    </source>
</evidence>
<comment type="caution">
    <text evidence="1">The sequence shown here is derived from an EMBL/GenBank/DDBJ whole genome shotgun (WGS) entry which is preliminary data.</text>
</comment>
<dbReference type="RefSeq" id="WP_195083136.1">
    <property type="nucleotide sequence ID" value="NZ_JAYESH010000021.1"/>
</dbReference>
<dbReference type="EMBL" id="JAYKYQ010000018">
    <property type="protein sequence ID" value="MEB3514438.1"/>
    <property type="molecule type" value="Genomic_DNA"/>
</dbReference>
<sequence>MSEPTRPRIFETIELEINLPEHQDTAMASAAGGPLFAYDTHYCAANRAADPTALARSWTSSGIRAFDVRDPAAVREIAYYGDPDGYELDPVQPTRGRLYRVQL</sequence>
<organism evidence="1 2">
    <name type="scientific">Nocardia implantans</name>
    <dbReference type="NCBI Taxonomy" id="3108168"/>
    <lineage>
        <taxon>Bacteria</taxon>
        <taxon>Bacillati</taxon>
        <taxon>Actinomycetota</taxon>
        <taxon>Actinomycetes</taxon>
        <taxon>Mycobacteriales</taxon>
        <taxon>Nocardiaceae</taxon>
        <taxon>Nocardia</taxon>
    </lineage>
</organism>
<accession>A0ABU6B3T7</accession>
<proteinExistence type="predicted"/>
<name>A0ABU6B3T7_9NOCA</name>
<reference evidence="1 2" key="1">
    <citation type="submission" date="2023-12" db="EMBL/GenBank/DDBJ databases">
        <title>novel species in genus Nocarida.</title>
        <authorList>
            <person name="Li Z."/>
        </authorList>
    </citation>
    <scope>NUCLEOTIDE SEQUENCE [LARGE SCALE GENOMIC DNA]</scope>
    <source>
        <strain evidence="1 2">CDC186</strain>
    </source>
</reference>
<evidence type="ECO:0000313" key="1">
    <source>
        <dbReference type="EMBL" id="MEB3514438.1"/>
    </source>
</evidence>
<keyword evidence="2" id="KW-1185">Reference proteome</keyword>
<gene>
    <name evidence="1" type="ORF">U3653_30830</name>
</gene>
<protein>
    <submittedName>
        <fullName evidence="1">Uncharacterized protein</fullName>
    </submittedName>
</protein>
<dbReference type="Proteomes" id="UP001348098">
    <property type="component" value="Unassembled WGS sequence"/>
</dbReference>